<reference evidence="1" key="1">
    <citation type="submission" date="2021-06" db="EMBL/GenBank/DDBJ databases">
        <authorList>
            <person name="Hodson N. C."/>
            <person name="Mongue J. A."/>
            <person name="Jaron S. K."/>
        </authorList>
    </citation>
    <scope>NUCLEOTIDE SEQUENCE</scope>
</reference>
<sequence>MNANVLKLGNIQTSTVRCHRIRWNPEKSTVFSNSMNILNIHEDDSLEQMDCKLSKAISSSVNICNLMGSFINMKTLKAK</sequence>
<dbReference type="EMBL" id="CAJVCH010248863">
    <property type="protein sequence ID" value="CAG7733435.1"/>
    <property type="molecule type" value="Genomic_DNA"/>
</dbReference>
<protein>
    <submittedName>
        <fullName evidence="1">Uncharacterized protein</fullName>
    </submittedName>
</protein>
<gene>
    <name evidence="1" type="ORF">AFUS01_LOCUS21878</name>
</gene>
<organism evidence="1 2">
    <name type="scientific">Allacma fusca</name>
    <dbReference type="NCBI Taxonomy" id="39272"/>
    <lineage>
        <taxon>Eukaryota</taxon>
        <taxon>Metazoa</taxon>
        <taxon>Ecdysozoa</taxon>
        <taxon>Arthropoda</taxon>
        <taxon>Hexapoda</taxon>
        <taxon>Collembola</taxon>
        <taxon>Symphypleona</taxon>
        <taxon>Sminthuridae</taxon>
        <taxon>Allacma</taxon>
    </lineage>
</organism>
<feature type="non-terminal residue" evidence="1">
    <location>
        <position position="79"/>
    </location>
</feature>
<dbReference type="AlphaFoldDB" id="A0A8J2KW19"/>
<evidence type="ECO:0000313" key="2">
    <source>
        <dbReference type="Proteomes" id="UP000708208"/>
    </source>
</evidence>
<evidence type="ECO:0000313" key="1">
    <source>
        <dbReference type="EMBL" id="CAG7733435.1"/>
    </source>
</evidence>
<name>A0A8J2KW19_9HEXA</name>
<keyword evidence="2" id="KW-1185">Reference proteome</keyword>
<accession>A0A8J2KW19</accession>
<proteinExistence type="predicted"/>
<comment type="caution">
    <text evidence="1">The sequence shown here is derived from an EMBL/GenBank/DDBJ whole genome shotgun (WGS) entry which is preliminary data.</text>
</comment>
<dbReference type="Proteomes" id="UP000708208">
    <property type="component" value="Unassembled WGS sequence"/>
</dbReference>